<dbReference type="RefSeq" id="XP_066804804.1">
    <property type="nucleotide sequence ID" value="XM_066944881.1"/>
</dbReference>
<dbReference type="Gene3D" id="2.60.34.20">
    <property type="match status" value="1"/>
</dbReference>
<dbReference type="CDD" id="cd13778">
    <property type="entry name" value="Aar2_C"/>
    <property type="match status" value="1"/>
</dbReference>
<dbReference type="AlphaFoldDB" id="A0AAW0Z333"/>
<dbReference type="InterPro" id="IPR033648">
    <property type="entry name" value="AAR2_C"/>
</dbReference>
<feature type="domain" description="AAR2 N-terminal" evidence="3">
    <location>
        <begin position="17"/>
        <end position="157"/>
    </location>
</feature>
<protein>
    <recommendedName>
        <fullName evidence="6">A1 cistron-splicing factor AAR2</fullName>
    </recommendedName>
</protein>
<dbReference type="InterPro" id="IPR038516">
    <property type="entry name" value="AAR2_N_sf"/>
</dbReference>
<dbReference type="Gene3D" id="1.25.40.550">
    <property type="entry name" value="Aar2, C-terminal domain-like"/>
    <property type="match status" value="1"/>
</dbReference>
<comment type="caution">
    <text evidence="4">The sequence shown here is derived from an EMBL/GenBank/DDBJ whole genome shotgun (WGS) entry which is preliminary data.</text>
</comment>
<gene>
    <name evidence="4" type="ORF">IAR55_001758</name>
</gene>
<dbReference type="PANTHER" id="PTHR12689">
    <property type="entry name" value="A1 CISTRON SPLICING FACTOR AAR2-RELATED"/>
    <property type="match status" value="1"/>
</dbReference>
<dbReference type="PANTHER" id="PTHR12689:SF4">
    <property type="entry name" value="PROTEIN AAR2 HOMOLOG"/>
    <property type="match status" value="1"/>
</dbReference>
<accession>A0AAW0Z333</accession>
<dbReference type="CDD" id="cd13777">
    <property type="entry name" value="Aar2_N"/>
    <property type="match status" value="1"/>
</dbReference>
<proteinExistence type="inferred from homology"/>
<feature type="domain" description="AAR2 C-terminal" evidence="2">
    <location>
        <begin position="200"/>
        <end position="381"/>
    </location>
</feature>
<evidence type="ECO:0000259" key="2">
    <source>
        <dbReference type="Pfam" id="PF05282"/>
    </source>
</evidence>
<dbReference type="Pfam" id="PF20981">
    <property type="entry name" value="AAR2_1st"/>
    <property type="match status" value="1"/>
</dbReference>
<dbReference type="InterPro" id="IPR007946">
    <property type="entry name" value="AAR2"/>
</dbReference>
<comment type="similarity">
    <text evidence="1">Belongs to the AAR2 family.</text>
</comment>
<dbReference type="Proteomes" id="UP001388673">
    <property type="component" value="Unassembled WGS sequence"/>
</dbReference>
<evidence type="ECO:0000259" key="3">
    <source>
        <dbReference type="Pfam" id="PF20981"/>
    </source>
</evidence>
<evidence type="ECO:0000256" key="1">
    <source>
        <dbReference type="ARBA" id="ARBA00006281"/>
    </source>
</evidence>
<reference evidence="4 5" key="1">
    <citation type="journal article" date="2024" name="bioRxiv">
        <title>Comparative genomics of Cryptococcus and Kwoniella reveals pathogenesis evolution and contrasting karyotype dynamics via intercentromeric recombination or chromosome fusion.</title>
        <authorList>
            <person name="Coelho M.A."/>
            <person name="David-Palma M."/>
            <person name="Shea T."/>
            <person name="Bowers K."/>
            <person name="McGinley-Smith S."/>
            <person name="Mohammad A.W."/>
            <person name="Gnirke A."/>
            <person name="Yurkov A.M."/>
            <person name="Nowrousian M."/>
            <person name="Sun S."/>
            <person name="Cuomo C.A."/>
            <person name="Heitman J."/>
        </authorList>
    </citation>
    <scope>NUCLEOTIDE SEQUENCE [LARGE SCALE GENOMIC DNA]</scope>
    <source>
        <strain evidence="4 5">CBS 13917</strain>
    </source>
</reference>
<dbReference type="GO" id="GO:0000244">
    <property type="term" value="P:spliceosomal tri-snRNP complex assembly"/>
    <property type="evidence" value="ECO:0007669"/>
    <property type="project" value="TreeGrafter"/>
</dbReference>
<evidence type="ECO:0008006" key="6">
    <source>
        <dbReference type="Google" id="ProtNLM"/>
    </source>
</evidence>
<dbReference type="InterPro" id="IPR038514">
    <property type="entry name" value="AAR2_C_sf"/>
</dbReference>
<organism evidence="4 5">
    <name type="scientific">Kwoniella newhampshirensis</name>
    <dbReference type="NCBI Taxonomy" id="1651941"/>
    <lineage>
        <taxon>Eukaryota</taxon>
        <taxon>Fungi</taxon>
        <taxon>Dikarya</taxon>
        <taxon>Basidiomycota</taxon>
        <taxon>Agaricomycotina</taxon>
        <taxon>Tremellomycetes</taxon>
        <taxon>Tremellales</taxon>
        <taxon>Cryptococcaceae</taxon>
        <taxon>Kwoniella</taxon>
    </lineage>
</organism>
<keyword evidence="5" id="KW-1185">Reference proteome</keyword>
<dbReference type="InterPro" id="IPR033647">
    <property type="entry name" value="Aar2_N"/>
</dbReference>
<name>A0AAW0Z333_9TREE</name>
<evidence type="ECO:0000313" key="5">
    <source>
        <dbReference type="Proteomes" id="UP001388673"/>
    </source>
</evidence>
<evidence type="ECO:0000313" key="4">
    <source>
        <dbReference type="EMBL" id="KAK8864508.1"/>
    </source>
</evidence>
<dbReference type="EMBL" id="JBCAWK010000003">
    <property type="protein sequence ID" value="KAK8864508.1"/>
    <property type="molecule type" value="Genomic_DNA"/>
</dbReference>
<dbReference type="Pfam" id="PF05282">
    <property type="entry name" value="AAR2"/>
    <property type="match status" value="1"/>
</dbReference>
<dbReference type="KEGG" id="kne:92179017"/>
<dbReference type="GeneID" id="92179017"/>
<sequence>MTENLTPEQAQALWDAGGFLVLTDLPEGSEFGIDGTCHVVRRFSGIKFVPPGLHLMSWSVPTSSSSSSPEQTVAGPSTIPIRHGLFREFRPRERVVLRYDAQSESVSFGAAHTESSLISDDHLRTLDREMAPYPFEGLEKWKAQITEITPDVLTMVLGDGRIDGLIGADGEEEDKELKHVASDLAKIRLDDIDGHRIMKFPKFSLRRSWRDGAVGEEVTKYAKDKSWLLGSVIKDQMDNEPSRLLANLQLAFVILLHLSSYSALLVYKRFLTLLCQSSSFLSSPPEYLPASLSSSKTIRRISLSLLHTLAAQLDALPEGSFETELPELDSFFLEQIESLRKNLGTAMWGSSGWKEADREIIKAGWNKLRDTAWNKWRWDIDELGHIVEEDDGEEEEGEYAPIVVET</sequence>